<dbReference type="Proteomes" id="UP001281761">
    <property type="component" value="Unassembled WGS sequence"/>
</dbReference>
<name>A0ABQ9XNU3_9EUKA</name>
<gene>
    <name evidence="1" type="ORF">BLNAU_10905</name>
</gene>
<keyword evidence="2" id="KW-1185">Reference proteome</keyword>
<reference evidence="1 2" key="1">
    <citation type="journal article" date="2022" name="bioRxiv">
        <title>Genomics of Preaxostyla Flagellates Illuminates Evolutionary Transitions and the Path Towards Mitochondrial Loss.</title>
        <authorList>
            <person name="Novak L.V.F."/>
            <person name="Treitli S.C."/>
            <person name="Pyrih J."/>
            <person name="Halakuc P."/>
            <person name="Pipaliya S.V."/>
            <person name="Vacek V."/>
            <person name="Brzon O."/>
            <person name="Soukal P."/>
            <person name="Eme L."/>
            <person name="Dacks J.B."/>
            <person name="Karnkowska A."/>
            <person name="Elias M."/>
            <person name="Hampl V."/>
        </authorList>
    </citation>
    <scope>NUCLEOTIDE SEQUENCE [LARGE SCALE GENOMIC DNA]</scope>
    <source>
        <strain evidence="1">NAU3</strain>
        <tissue evidence="1">Gut</tissue>
    </source>
</reference>
<proteinExistence type="predicted"/>
<organism evidence="1 2">
    <name type="scientific">Blattamonas nauphoetae</name>
    <dbReference type="NCBI Taxonomy" id="2049346"/>
    <lineage>
        <taxon>Eukaryota</taxon>
        <taxon>Metamonada</taxon>
        <taxon>Preaxostyla</taxon>
        <taxon>Oxymonadida</taxon>
        <taxon>Blattamonas</taxon>
    </lineage>
</organism>
<evidence type="ECO:0000313" key="2">
    <source>
        <dbReference type="Proteomes" id="UP001281761"/>
    </source>
</evidence>
<dbReference type="EMBL" id="JARBJD010000082">
    <property type="protein sequence ID" value="KAK2954088.1"/>
    <property type="molecule type" value="Genomic_DNA"/>
</dbReference>
<accession>A0ABQ9XNU3</accession>
<evidence type="ECO:0000313" key="1">
    <source>
        <dbReference type="EMBL" id="KAK2954088.1"/>
    </source>
</evidence>
<protein>
    <submittedName>
        <fullName evidence="1">Uncharacterized protein</fullName>
    </submittedName>
</protein>
<comment type="caution">
    <text evidence="1">The sequence shown here is derived from an EMBL/GenBank/DDBJ whole genome shotgun (WGS) entry which is preliminary data.</text>
</comment>
<sequence length="190" mass="23010">MAVPTSNGDLHQNLIWSFVNLIWKNEDITEDEEEQKRIRKLQFERVLKPAKQYLQFILQGEEFNPPSFSRDKDMPDRITYLFTQTLLLERDLFEDGEIVETGREEWEVGWLVEMTNEDDLGEILGRIRGDDARMKKDEKSRWKKRVERRREAGHEDAMEGWLTRRDNRTRFDIVEYMECVRQESEMNMRF</sequence>